<name>A0A1I7TVT1_9PELO</name>
<dbReference type="InterPro" id="IPR007767">
    <property type="entry name" value="DUF684"/>
</dbReference>
<protein>
    <submittedName>
        <fullName evidence="2">Dot/Icm secretion system substrate</fullName>
    </submittedName>
</protein>
<accession>A0A1I7TVT1</accession>
<proteinExistence type="predicted"/>
<dbReference type="Proteomes" id="UP000095282">
    <property type="component" value="Unplaced"/>
</dbReference>
<evidence type="ECO:0000313" key="1">
    <source>
        <dbReference type="Proteomes" id="UP000095282"/>
    </source>
</evidence>
<dbReference type="Pfam" id="PF05075">
    <property type="entry name" value="DUF684"/>
    <property type="match status" value="1"/>
</dbReference>
<dbReference type="PANTHER" id="PTHR31464">
    <property type="entry name" value="PROTEIN CBG01266"/>
    <property type="match status" value="1"/>
</dbReference>
<dbReference type="WBParaSite" id="Csp11.Scaffold629.g12287.t1">
    <property type="protein sequence ID" value="Csp11.Scaffold629.g12287.t1"/>
    <property type="gene ID" value="Csp11.Scaffold629.g12287"/>
</dbReference>
<dbReference type="eggNOG" id="ENOG502THNJ">
    <property type="taxonomic scope" value="Eukaryota"/>
</dbReference>
<organism evidence="1 2">
    <name type="scientific">Caenorhabditis tropicalis</name>
    <dbReference type="NCBI Taxonomy" id="1561998"/>
    <lineage>
        <taxon>Eukaryota</taxon>
        <taxon>Metazoa</taxon>
        <taxon>Ecdysozoa</taxon>
        <taxon>Nematoda</taxon>
        <taxon>Chromadorea</taxon>
        <taxon>Rhabditida</taxon>
        <taxon>Rhabditina</taxon>
        <taxon>Rhabditomorpha</taxon>
        <taxon>Rhabditoidea</taxon>
        <taxon>Rhabditidae</taxon>
        <taxon>Peloderinae</taxon>
        <taxon>Caenorhabditis</taxon>
    </lineage>
</organism>
<dbReference type="AlphaFoldDB" id="A0A1I7TVT1"/>
<reference evidence="2" key="1">
    <citation type="submission" date="2016-11" db="UniProtKB">
        <authorList>
            <consortium name="WormBaseParasite"/>
        </authorList>
    </citation>
    <scope>IDENTIFICATION</scope>
</reference>
<evidence type="ECO:0000313" key="2">
    <source>
        <dbReference type="WBParaSite" id="Csp11.Scaffold629.g12287.t1"/>
    </source>
</evidence>
<sequence>MGSVKVSEVEIKIRPMTLAEVKKGSENVKEAVKTLEETGPKSYLNFKNLKKSLDIIGAVGDIVGGIQKFQPDPENPLLQSLQTLEDRVQQLEKNMTASFNEMKSFISKIKFYVKVVTPTSVLTKAMRDCLTNPGQEAVENFKRFHEDFSPIGLIYTILSYLEQGAGNPIRVALEANNQETFEKWEELIGRILKHLMVLEAFYTGICGSDSLQVIEAASEVFGTLYALKKELRLDESWYEISRYLEDFVDTHKHLSHGQKADDLKTKLESYGTSDAYYIIVSDESPDKDHLVINEYSKDQVIQQNRDGICIIIYRSLLANSANLEDIEQMKRDVREYKKDHSDPSKLKFNNAGFSMLIGGLNEQIRSANCPRREYGPGWWTIDWDFGGSIKQKLIAGFK</sequence>
<keyword evidence="1" id="KW-1185">Reference proteome</keyword>
<dbReference type="STRING" id="1561998.A0A1I7TVT1"/>
<dbReference type="PANTHER" id="PTHR31464:SF3">
    <property type="entry name" value="AAA DOMAIN-CONTAINING PROTEIN-RELATED"/>
    <property type="match status" value="1"/>
</dbReference>